<proteinExistence type="predicted"/>
<sequence>MKKMIFAASLVLIITAVYVLGKPYYHTEFAKAEVNEEVVSEAANIDALSVQTSSANVKIVPDTADTITVRATGMIDKKLKGKYRLKTKENGSVLNIKYLTNENTVGIKFGSEKDINIHVTVPKKVYRELAVSTTSGNIEVENISAHNFKSKTTSGEQNIREIETEDALSIHTTSGDVKLTRNSVKFFSIDSTSGNVETEALNCENGKIHITSGTVKMKQSSEFKELDIGTTSGDVEMAFEKNPESLKIDFQGDSGKPSIELQDVMYKDKGKNFAKGIIGNGANALKVKTTSGDLAIR</sequence>
<dbReference type="Gene3D" id="2.160.20.120">
    <property type="match status" value="1"/>
</dbReference>
<reference evidence="2 3" key="1">
    <citation type="submission" date="2018-08" db="EMBL/GenBank/DDBJ databases">
        <title>Bacillus jemisoniae sp. nov., Bacillus chryseoplanitiae sp. nov., Bacillus resnikiae sp. nov., and Bacillus frankliniae sp. nov., isolated from Viking spacecraft and associated surfaces.</title>
        <authorList>
            <person name="Seuylemezian A."/>
            <person name="Vaishampayan P."/>
        </authorList>
    </citation>
    <scope>NUCLEOTIDE SEQUENCE [LARGE SCALE GENOMIC DNA]</scope>
    <source>
        <strain evidence="2 3">JJ-247</strain>
    </source>
</reference>
<name>A0A398B508_9BACI</name>
<dbReference type="PROSITE" id="PS00430">
    <property type="entry name" value="TONB_DEPENDENT_REC_1"/>
    <property type="match status" value="1"/>
</dbReference>
<dbReference type="InterPro" id="IPR025164">
    <property type="entry name" value="Toastrack_DUF4097"/>
</dbReference>
<organism evidence="2 3">
    <name type="scientific">Mesobacillus zeae</name>
    <dbReference type="NCBI Taxonomy" id="1917180"/>
    <lineage>
        <taxon>Bacteria</taxon>
        <taxon>Bacillati</taxon>
        <taxon>Bacillota</taxon>
        <taxon>Bacilli</taxon>
        <taxon>Bacillales</taxon>
        <taxon>Bacillaceae</taxon>
        <taxon>Mesobacillus</taxon>
    </lineage>
</organism>
<evidence type="ECO:0000313" key="3">
    <source>
        <dbReference type="Proteomes" id="UP000265816"/>
    </source>
</evidence>
<dbReference type="OrthoDB" id="2380881at2"/>
<dbReference type="InterPro" id="IPR010916">
    <property type="entry name" value="TonB_box_CS"/>
</dbReference>
<dbReference type="Pfam" id="PF13349">
    <property type="entry name" value="DUF4097"/>
    <property type="match status" value="1"/>
</dbReference>
<evidence type="ECO:0000313" key="2">
    <source>
        <dbReference type="EMBL" id="RID84651.1"/>
    </source>
</evidence>
<accession>A0A398B508</accession>
<dbReference type="Proteomes" id="UP000265816">
    <property type="component" value="Unassembled WGS sequence"/>
</dbReference>
<dbReference type="EMBL" id="QWVT01000019">
    <property type="protein sequence ID" value="RID84651.1"/>
    <property type="molecule type" value="Genomic_DNA"/>
</dbReference>
<protein>
    <recommendedName>
        <fullName evidence="1">DUF4097 domain-containing protein</fullName>
    </recommendedName>
</protein>
<keyword evidence="3" id="KW-1185">Reference proteome</keyword>
<gene>
    <name evidence="2" type="ORF">D1970_12235</name>
</gene>
<feature type="domain" description="DUF4097" evidence="1">
    <location>
        <begin position="45"/>
        <end position="296"/>
    </location>
</feature>
<comment type="caution">
    <text evidence="2">The sequence shown here is derived from an EMBL/GenBank/DDBJ whole genome shotgun (WGS) entry which is preliminary data.</text>
</comment>
<dbReference type="AlphaFoldDB" id="A0A398B508"/>
<evidence type="ECO:0000259" key="1">
    <source>
        <dbReference type="Pfam" id="PF13349"/>
    </source>
</evidence>